<comment type="caution">
    <text evidence="7">The sequence shown here is derived from an EMBL/GenBank/DDBJ whole genome shotgun (WGS) entry which is preliminary data.</text>
</comment>
<evidence type="ECO:0000313" key="7">
    <source>
        <dbReference type="EMBL" id="KAG2463752.1"/>
    </source>
</evidence>
<dbReference type="PROSITE" id="PS00018">
    <property type="entry name" value="EF_HAND_1"/>
    <property type="match status" value="2"/>
</dbReference>
<dbReference type="PROSITE" id="PS50222">
    <property type="entry name" value="EF_HAND_2"/>
    <property type="match status" value="2"/>
</dbReference>
<feature type="region of interest" description="Disordered" evidence="5">
    <location>
        <begin position="166"/>
        <end position="208"/>
    </location>
</feature>
<dbReference type="PANTHER" id="PTHR39313">
    <property type="entry name" value="IM:7138239"/>
    <property type="match status" value="1"/>
</dbReference>
<evidence type="ECO:0000256" key="3">
    <source>
        <dbReference type="ARBA" id="ARBA00022837"/>
    </source>
</evidence>
<keyword evidence="1" id="KW-0479">Metal-binding</keyword>
<evidence type="ECO:0000256" key="4">
    <source>
        <dbReference type="ARBA" id="ARBA00022842"/>
    </source>
</evidence>
<dbReference type="Proteomes" id="UP000886611">
    <property type="component" value="Unassembled WGS sequence"/>
</dbReference>
<keyword evidence="4" id="KW-0460">Magnesium</keyword>
<organism evidence="7 8">
    <name type="scientific">Polypterus senegalus</name>
    <name type="common">Senegal bichir</name>
    <dbReference type="NCBI Taxonomy" id="55291"/>
    <lineage>
        <taxon>Eukaryota</taxon>
        <taxon>Metazoa</taxon>
        <taxon>Chordata</taxon>
        <taxon>Craniata</taxon>
        <taxon>Vertebrata</taxon>
        <taxon>Euteleostomi</taxon>
        <taxon>Actinopterygii</taxon>
        <taxon>Polypteriformes</taxon>
        <taxon>Polypteridae</taxon>
        <taxon>Polypterus</taxon>
    </lineage>
</organism>
<dbReference type="InterPro" id="IPR002048">
    <property type="entry name" value="EF_hand_dom"/>
</dbReference>
<dbReference type="CDD" id="cd00051">
    <property type="entry name" value="EFh"/>
    <property type="match status" value="1"/>
</dbReference>
<dbReference type="InterPro" id="IPR018247">
    <property type="entry name" value="EF_Hand_1_Ca_BS"/>
</dbReference>
<keyword evidence="2" id="KW-0677">Repeat</keyword>
<dbReference type="GO" id="GO:0005509">
    <property type="term" value="F:calcium ion binding"/>
    <property type="evidence" value="ECO:0007669"/>
    <property type="project" value="InterPro"/>
</dbReference>
<evidence type="ECO:0000313" key="8">
    <source>
        <dbReference type="Proteomes" id="UP000886611"/>
    </source>
</evidence>
<evidence type="ECO:0000256" key="2">
    <source>
        <dbReference type="ARBA" id="ARBA00022737"/>
    </source>
</evidence>
<evidence type="ECO:0000256" key="1">
    <source>
        <dbReference type="ARBA" id="ARBA00022723"/>
    </source>
</evidence>
<keyword evidence="3" id="KW-0106">Calcium</keyword>
<proteinExistence type="predicted"/>
<feature type="non-terminal residue" evidence="7">
    <location>
        <position position="1"/>
    </location>
</feature>
<evidence type="ECO:0000256" key="5">
    <source>
        <dbReference type="SAM" id="MobiDB-lite"/>
    </source>
</evidence>
<name>A0A8X8BRE7_POLSE</name>
<dbReference type="InterPro" id="IPR011992">
    <property type="entry name" value="EF-hand-dom_pair"/>
</dbReference>
<keyword evidence="8" id="KW-1185">Reference proteome</keyword>
<feature type="domain" description="EF-hand" evidence="6">
    <location>
        <begin position="80"/>
        <end position="115"/>
    </location>
</feature>
<dbReference type="AlphaFoldDB" id="A0A8X8BRE7"/>
<dbReference type="Gene3D" id="1.10.238.10">
    <property type="entry name" value="EF-hand"/>
    <property type="match status" value="2"/>
</dbReference>
<dbReference type="PANTHER" id="PTHR39313:SF1">
    <property type="entry name" value="IM:7138239"/>
    <property type="match status" value="1"/>
</dbReference>
<gene>
    <name evidence="7" type="primary">Cib3</name>
    <name evidence="7" type="ORF">GTO96_0003378</name>
</gene>
<feature type="non-terminal residue" evidence="7">
    <location>
        <position position="474"/>
    </location>
</feature>
<dbReference type="Pfam" id="PF13499">
    <property type="entry name" value="EF-hand_7"/>
    <property type="match status" value="1"/>
</dbReference>
<dbReference type="FunFam" id="1.10.238.10:FF:000035">
    <property type="entry name" value="Calcium and integrin-binding family member 2"/>
    <property type="match status" value="1"/>
</dbReference>
<evidence type="ECO:0000259" key="6">
    <source>
        <dbReference type="PROSITE" id="PS50222"/>
    </source>
</evidence>
<dbReference type="EMBL" id="JAATIS010003638">
    <property type="protein sequence ID" value="KAG2463752.1"/>
    <property type="molecule type" value="Genomic_DNA"/>
</dbReference>
<dbReference type="SUPFAM" id="SSF47473">
    <property type="entry name" value="EF-hand"/>
    <property type="match status" value="1"/>
</dbReference>
<dbReference type="GO" id="GO:0000287">
    <property type="term" value="F:magnesium ion binding"/>
    <property type="evidence" value="ECO:0007669"/>
    <property type="project" value="UniProtKB-ARBA"/>
</dbReference>
<accession>A0A8X8BRE7</accession>
<protein>
    <submittedName>
        <fullName evidence="7">CIB3 protein</fullName>
    </submittedName>
</protein>
<dbReference type="SMART" id="SM00054">
    <property type="entry name" value="EFh"/>
    <property type="match status" value="2"/>
</dbReference>
<reference evidence="7 8" key="1">
    <citation type="journal article" date="2021" name="Cell">
        <title>Tracing the genetic footprints of vertebrate landing in non-teleost ray-finned fishes.</title>
        <authorList>
            <person name="Bi X."/>
            <person name="Wang K."/>
            <person name="Yang L."/>
            <person name="Pan H."/>
            <person name="Jiang H."/>
            <person name="Wei Q."/>
            <person name="Fang M."/>
            <person name="Yu H."/>
            <person name="Zhu C."/>
            <person name="Cai Y."/>
            <person name="He Y."/>
            <person name="Gan X."/>
            <person name="Zeng H."/>
            <person name="Yu D."/>
            <person name="Zhu Y."/>
            <person name="Jiang H."/>
            <person name="Qiu Q."/>
            <person name="Yang H."/>
            <person name="Zhang Y.E."/>
            <person name="Wang W."/>
            <person name="Zhu M."/>
            <person name="He S."/>
            <person name="Zhang G."/>
        </authorList>
    </citation>
    <scope>NUCLEOTIDE SEQUENCE [LARGE SCALE GENOMIC DNA]</scope>
    <source>
        <strain evidence="7">Bchr_013</strain>
    </source>
</reference>
<sequence>NVFYFRLFHRYRDLAPQLVPLDYTSKPDVKLPYELIGSMPELKDNPFRQRIAEVFSEDGEGNMTLDDFLDMFSVLSEMAPRDLKAYYAFKIYDFNNDDYICKSDLEKTLNKLTRNELTPEEVRLVCDKVIDEADLDNDGRLSLEDFRHMIVRAPDFLRPAQGHMQHPLVATPDPNRAVENSVSHGALRETEAPSSAREAATKHPGGDISGSPVSVDVGICRSHCGGTQRPVAPYGAGFPGFSKHTSMLDFLRTKKLRERPPPELPVTSGLEPSCSAGSSCEPTAVRVERVLLFEGPREVEIIDECHCGAVPTECVRMPALKTFFFETPYETVLDVGKCSSPEVSNGFSCVPTKFEPVLLDSPNSVELVQAVETCELKESCYRTSYIEQYYEVVYGANGIKEERLKEIDVGRCLGGCSSGNRCLLRDSRLKEECLVWAEGSSTSCVPQEYDSHTFRSRNGHIRTVLAISSCKCQS</sequence>
<feature type="domain" description="EF-hand" evidence="6">
    <location>
        <begin position="121"/>
        <end position="156"/>
    </location>
</feature>